<comment type="catalytic activity">
    <reaction evidence="1 11">
        <text>an S-substituted glutathione + H2O = an S-substituted L-cysteinylglycine + L-glutamate</text>
        <dbReference type="Rhea" id="RHEA:59468"/>
        <dbReference type="ChEBI" id="CHEBI:15377"/>
        <dbReference type="ChEBI" id="CHEBI:29985"/>
        <dbReference type="ChEBI" id="CHEBI:90779"/>
        <dbReference type="ChEBI" id="CHEBI:143103"/>
        <dbReference type="EC" id="3.4.19.13"/>
    </reaction>
</comment>
<dbReference type="Gene3D" id="3.60.20.40">
    <property type="match status" value="1"/>
</dbReference>
<dbReference type="InterPro" id="IPR000101">
    <property type="entry name" value="GGT_peptidase"/>
</dbReference>
<dbReference type="GO" id="GO:0006751">
    <property type="term" value="P:glutathione catabolic process"/>
    <property type="evidence" value="ECO:0007669"/>
    <property type="project" value="UniProtKB-UniRule"/>
</dbReference>
<comment type="similarity">
    <text evidence="3 11">Belongs to the gamma-glutamyltransferase family.</text>
</comment>
<feature type="active site" description="Nucleophile" evidence="9">
    <location>
        <position position="367"/>
    </location>
</feature>
<dbReference type="UniPathway" id="UPA00204"/>
<evidence type="ECO:0000256" key="6">
    <source>
        <dbReference type="ARBA" id="ARBA00023145"/>
    </source>
</evidence>
<comment type="subunit">
    <text evidence="11">This enzyme consists of two polypeptide chains, which are synthesized in precursor form from a single polypeptide.</text>
</comment>
<evidence type="ECO:0000256" key="4">
    <source>
        <dbReference type="ARBA" id="ARBA00022679"/>
    </source>
</evidence>
<gene>
    <name evidence="13" type="ORF">DFR44_10125</name>
</gene>
<feature type="binding site" evidence="10">
    <location>
        <position position="409"/>
    </location>
    <ligand>
        <name>L-glutamate</name>
        <dbReference type="ChEBI" id="CHEBI:29985"/>
    </ligand>
</feature>
<sequence length="560" mass="61185">MKTSNFLGLLFTALILSMGVTTRYCDAKDLKSAAVAAPDAYGAIAAKEILRQGGNAVDASVATAFTLAVTKPDAGNLGGGGFMTIFLDGKPYFLDYREVAPQAATANMYLDDKGNVIENLSLIGNLAVAVPGTVKGMWAAHQRFGRLKWAQVLAPAIRYAQKGFTVSKYLNDTRNASLKDFSATNFAQYFKGMKTGQRFVQPELEQTLRRIAQNGAPEFYEGHTADLLVTQMSKNQKGIITKEDLKQYQAVWREPLQVEWNGFNVITAPPPSSGGIALLQLLKMKANLAPHFNQVPLNSPKYIHLVSEMEKRVFADRAKYLGDPAFVNVPVTRLLDDTYVEQRAAEVNPKTISPTPNIKAGLEKPQTTHFSIVDKWGNAVSNTYTLNGDYGSGVVVEGAGFLLNDEMDDFSSKPGAPNLFGVVGGDANAIAPHKRPLSSMSPTILTKKDTPVLVIGTPGGSRIFTSIFQTITNIYDYKMPLRGAVAAMRFHHQLLPKDTIFFEPYKPIRGYLAKALQDRGYKLENQGWTGDVQAILIRQDQPMPVSDPRGTGTSLIVPNK</sequence>
<dbReference type="AlphaFoldDB" id="A0A4R6YBF3"/>
<comment type="pathway">
    <text evidence="11">Sulfur metabolism; glutathione metabolism.</text>
</comment>
<evidence type="ECO:0000256" key="9">
    <source>
        <dbReference type="PIRSR" id="PIRSR600101-1"/>
    </source>
</evidence>
<dbReference type="OrthoDB" id="5297205at2"/>
<proteinExistence type="inferred from homology"/>
<dbReference type="Proteomes" id="UP000294480">
    <property type="component" value="Unassembled WGS sequence"/>
</dbReference>
<dbReference type="InterPro" id="IPR029055">
    <property type="entry name" value="Ntn_hydrolases_N"/>
</dbReference>
<evidence type="ECO:0000256" key="7">
    <source>
        <dbReference type="ARBA" id="ARBA00023315"/>
    </source>
</evidence>
<evidence type="ECO:0000256" key="11">
    <source>
        <dbReference type="RuleBase" id="RU368036"/>
    </source>
</evidence>
<reference evidence="13 14" key="1">
    <citation type="submission" date="2019-03" db="EMBL/GenBank/DDBJ databases">
        <title>Genomic Encyclopedia of Type Strains, Phase IV (KMG-IV): sequencing the most valuable type-strain genomes for metagenomic binning, comparative biology and taxonomic classification.</title>
        <authorList>
            <person name="Goeker M."/>
        </authorList>
    </citation>
    <scope>NUCLEOTIDE SEQUENCE [LARGE SCALE GENOMIC DNA]</scope>
    <source>
        <strain evidence="13 14">DSM 102852</strain>
    </source>
</reference>
<feature type="binding site" evidence="10">
    <location>
        <begin position="438"/>
        <end position="439"/>
    </location>
    <ligand>
        <name>L-glutamate</name>
        <dbReference type="ChEBI" id="CHEBI:29985"/>
    </ligand>
</feature>
<evidence type="ECO:0000313" key="13">
    <source>
        <dbReference type="EMBL" id="TDR32976.1"/>
    </source>
</evidence>
<dbReference type="EC" id="2.3.2.2" evidence="11"/>
<organism evidence="13 14">
    <name type="scientific">Hydromonas duriensis</name>
    <dbReference type="NCBI Taxonomy" id="1527608"/>
    <lineage>
        <taxon>Bacteria</taxon>
        <taxon>Pseudomonadati</taxon>
        <taxon>Pseudomonadota</taxon>
        <taxon>Betaproteobacteria</taxon>
        <taxon>Burkholderiales</taxon>
        <taxon>Burkholderiaceae</taxon>
        <taxon>Hydromonas</taxon>
    </lineage>
</organism>
<name>A0A4R6YBF3_9BURK</name>
<dbReference type="EMBL" id="SNZE01000001">
    <property type="protein sequence ID" value="TDR32976.1"/>
    <property type="molecule type" value="Genomic_DNA"/>
</dbReference>
<feature type="binding site" evidence="10">
    <location>
        <position position="97"/>
    </location>
    <ligand>
        <name>L-glutamate</name>
        <dbReference type="ChEBI" id="CHEBI:29985"/>
    </ligand>
</feature>
<keyword evidence="6 11" id="KW-0865">Zymogen</keyword>
<evidence type="ECO:0000256" key="2">
    <source>
        <dbReference type="ARBA" id="ARBA00001089"/>
    </source>
</evidence>
<dbReference type="SUPFAM" id="SSF56235">
    <property type="entry name" value="N-terminal nucleophile aminohydrolases (Ntn hydrolases)"/>
    <property type="match status" value="1"/>
</dbReference>
<evidence type="ECO:0000256" key="10">
    <source>
        <dbReference type="PIRSR" id="PIRSR600101-2"/>
    </source>
</evidence>
<comment type="catalytic activity">
    <reaction evidence="8 11">
        <text>an N-terminal (5-L-glutamyl)-[peptide] + an alpha-amino acid = 5-L-glutamyl amino acid + an N-terminal L-alpha-aminoacyl-[peptide]</text>
        <dbReference type="Rhea" id="RHEA:23904"/>
        <dbReference type="Rhea" id="RHEA-COMP:9780"/>
        <dbReference type="Rhea" id="RHEA-COMP:9795"/>
        <dbReference type="ChEBI" id="CHEBI:77644"/>
        <dbReference type="ChEBI" id="CHEBI:78597"/>
        <dbReference type="ChEBI" id="CHEBI:78599"/>
        <dbReference type="ChEBI" id="CHEBI:78608"/>
        <dbReference type="EC" id="2.3.2.2"/>
    </reaction>
</comment>
<keyword evidence="14" id="KW-1185">Reference proteome</keyword>
<keyword evidence="7 11" id="KW-0012">Acyltransferase</keyword>
<dbReference type="InterPro" id="IPR043138">
    <property type="entry name" value="GGT_lsub"/>
</dbReference>
<accession>A0A4R6YBF3</accession>
<dbReference type="Gene3D" id="1.10.246.130">
    <property type="match status" value="1"/>
</dbReference>
<evidence type="ECO:0000256" key="1">
    <source>
        <dbReference type="ARBA" id="ARBA00001049"/>
    </source>
</evidence>
<dbReference type="Pfam" id="PF01019">
    <property type="entry name" value="G_glu_transpept"/>
    <property type="match status" value="1"/>
</dbReference>
<evidence type="ECO:0000256" key="12">
    <source>
        <dbReference type="SAM" id="MobiDB-lite"/>
    </source>
</evidence>
<comment type="catalytic activity">
    <reaction evidence="2 11">
        <text>glutathione + H2O = L-cysteinylglycine + L-glutamate</text>
        <dbReference type="Rhea" id="RHEA:28807"/>
        <dbReference type="ChEBI" id="CHEBI:15377"/>
        <dbReference type="ChEBI" id="CHEBI:29985"/>
        <dbReference type="ChEBI" id="CHEBI:57925"/>
        <dbReference type="ChEBI" id="CHEBI:61694"/>
        <dbReference type="EC" id="3.4.19.13"/>
    </reaction>
</comment>
<keyword evidence="4 11" id="KW-0808">Transferase</keyword>
<dbReference type="GO" id="GO:0006750">
    <property type="term" value="P:glutathione biosynthetic process"/>
    <property type="evidence" value="ECO:0007669"/>
    <property type="project" value="UniProtKB-KW"/>
</dbReference>
<keyword evidence="11" id="KW-0317">Glutathione biosynthesis</keyword>
<evidence type="ECO:0000256" key="5">
    <source>
        <dbReference type="ARBA" id="ARBA00022801"/>
    </source>
</evidence>
<dbReference type="NCBIfam" id="TIGR00066">
    <property type="entry name" value="g_glut_trans"/>
    <property type="match status" value="1"/>
</dbReference>
<dbReference type="GO" id="GO:0103068">
    <property type="term" value="F:leukotriene C4 gamma-glutamyl transferase activity"/>
    <property type="evidence" value="ECO:0007669"/>
    <property type="project" value="UniProtKB-EC"/>
</dbReference>
<dbReference type="GO" id="GO:0036374">
    <property type="term" value="F:glutathione hydrolase activity"/>
    <property type="evidence" value="ECO:0007669"/>
    <property type="project" value="UniProtKB-UniRule"/>
</dbReference>
<dbReference type="InterPro" id="IPR051792">
    <property type="entry name" value="GGT_bact"/>
</dbReference>
<dbReference type="PRINTS" id="PR01210">
    <property type="entry name" value="GGTRANSPTASE"/>
</dbReference>
<feature type="binding site" evidence="10">
    <location>
        <begin position="385"/>
        <end position="387"/>
    </location>
    <ligand>
        <name>L-glutamate</name>
        <dbReference type="ChEBI" id="CHEBI:29985"/>
    </ligand>
</feature>
<keyword evidence="5 11" id="KW-0378">Hydrolase</keyword>
<dbReference type="EC" id="3.4.19.13" evidence="11"/>
<dbReference type="InterPro" id="IPR055262">
    <property type="entry name" value="GGT_CS"/>
</dbReference>
<comment type="caution">
    <text evidence="13">The sequence shown here is derived from an EMBL/GenBank/DDBJ whole genome shotgun (WGS) entry which is preliminary data.</text>
</comment>
<dbReference type="PROSITE" id="PS00462">
    <property type="entry name" value="G_GLU_TRANSPEPTIDASE"/>
    <property type="match status" value="1"/>
</dbReference>
<feature type="region of interest" description="Disordered" evidence="12">
    <location>
        <begin position="540"/>
        <end position="560"/>
    </location>
</feature>
<evidence type="ECO:0000313" key="14">
    <source>
        <dbReference type="Proteomes" id="UP000294480"/>
    </source>
</evidence>
<evidence type="ECO:0000256" key="8">
    <source>
        <dbReference type="ARBA" id="ARBA00047417"/>
    </source>
</evidence>
<evidence type="ECO:0000256" key="3">
    <source>
        <dbReference type="ARBA" id="ARBA00009381"/>
    </source>
</evidence>
<feature type="compositionally biased region" description="Polar residues" evidence="12">
    <location>
        <begin position="551"/>
        <end position="560"/>
    </location>
</feature>
<dbReference type="PANTHER" id="PTHR43199:SF1">
    <property type="entry name" value="GLUTATHIONE HYDROLASE PROENZYME"/>
    <property type="match status" value="1"/>
</dbReference>
<comment type="PTM">
    <text evidence="11">Cleaved by autocatalysis into a large and a small subunit.</text>
</comment>
<dbReference type="PANTHER" id="PTHR43199">
    <property type="entry name" value="GLUTATHIONE HYDROLASE"/>
    <property type="match status" value="1"/>
</dbReference>
<dbReference type="InterPro" id="IPR043137">
    <property type="entry name" value="GGT_ssub_C"/>
</dbReference>
<protein>
    <recommendedName>
        <fullName evidence="11">Glutathione hydrolase proenzyme</fullName>
        <ecNumber evidence="11">2.3.2.2</ecNumber>
        <ecNumber evidence="11">3.4.19.13</ecNumber>
    </recommendedName>
    <component>
        <recommendedName>
            <fullName evidence="11">Glutathione hydrolase large chain</fullName>
        </recommendedName>
    </component>
    <component>
        <recommendedName>
            <fullName evidence="11">Glutathione hydrolase small chain</fullName>
        </recommendedName>
    </component>
</protein>
<feature type="binding site" evidence="10">
    <location>
        <position position="460"/>
    </location>
    <ligand>
        <name>L-glutamate</name>
        <dbReference type="ChEBI" id="CHEBI:29985"/>
    </ligand>
</feature>